<proteinExistence type="predicted"/>
<accession>A0ABQ2UTE9</accession>
<dbReference type="Proteomes" id="UP000649573">
    <property type="component" value="Unassembled WGS sequence"/>
</dbReference>
<organism evidence="2 3">
    <name type="scientific">Lentzea flava</name>
    <dbReference type="NCBI Taxonomy" id="103732"/>
    <lineage>
        <taxon>Bacteria</taxon>
        <taxon>Bacillati</taxon>
        <taxon>Actinomycetota</taxon>
        <taxon>Actinomycetes</taxon>
        <taxon>Pseudonocardiales</taxon>
        <taxon>Pseudonocardiaceae</taxon>
        <taxon>Lentzea</taxon>
    </lineage>
</organism>
<dbReference type="RefSeq" id="WP_189256338.1">
    <property type="nucleotide sequence ID" value="NZ_BMRE01000025.1"/>
</dbReference>
<evidence type="ECO:0000313" key="3">
    <source>
        <dbReference type="Proteomes" id="UP000649573"/>
    </source>
</evidence>
<comment type="caution">
    <text evidence="2">The sequence shown here is derived from an EMBL/GenBank/DDBJ whole genome shotgun (WGS) entry which is preliminary data.</text>
</comment>
<dbReference type="EMBL" id="BMRE01000025">
    <property type="protein sequence ID" value="GGU52931.1"/>
    <property type="molecule type" value="Genomic_DNA"/>
</dbReference>
<keyword evidence="3" id="KW-1185">Reference proteome</keyword>
<evidence type="ECO:0000313" key="2">
    <source>
        <dbReference type="EMBL" id="GGU52931.1"/>
    </source>
</evidence>
<gene>
    <name evidence="2" type="ORF">GCM10010178_52110</name>
</gene>
<feature type="coiled-coil region" evidence="1">
    <location>
        <begin position="40"/>
        <end position="74"/>
    </location>
</feature>
<keyword evidence="1" id="KW-0175">Coiled coil</keyword>
<evidence type="ECO:0000256" key="1">
    <source>
        <dbReference type="SAM" id="Coils"/>
    </source>
</evidence>
<protein>
    <submittedName>
        <fullName evidence="2">Uncharacterized protein</fullName>
    </submittedName>
</protein>
<name>A0ABQ2UTE9_9PSEU</name>
<sequence length="111" mass="12250">MKRAIVSLSLLIGVLLGTAGLMLSLYLGARDEAGANQLRVDDLTETVEENKRERANYQRENTEVTGRIAELEQSSEKQLPCAIAAKELILAARDKSDDETLRALVEMESKC</sequence>
<reference evidence="3" key="1">
    <citation type="journal article" date="2019" name="Int. J. Syst. Evol. Microbiol.">
        <title>The Global Catalogue of Microorganisms (GCM) 10K type strain sequencing project: providing services to taxonomists for standard genome sequencing and annotation.</title>
        <authorList>
            <consortium name="The Broad Institute Genomics Platform"/>
            <consortium name="The Broad Institute Genome Sequencing Center for Infectious Disease"/>
            <person name="Wu L."/>
            <person name="Ma J."/>
        </authorList>
    </citation>
    <scope>NUCLEOTIDE SEQUENCE [LARGE SCALE GENOMIC DNA]</scope>
    <source>
        <strain evidence="3">JCM 3296</strain>
    </source>
</reference>